<sequence>MKHYDLNWLINQYQANAKLKYLYFWGHAPKANGQIDNACFSQWYDAPFSLDNITYLTAEHYMMAQKAKLFGDIDTFHKIITSKHPKQAKDLGRQVSHFDEKIWNEHRFDIVVQGNIAKFSQNPALKDFLLNTGNRILVEASPVDKIWGVGLAKDNEKIHNPNNWQGLNLLGFALMVVRDTLL</sequence>
<comment type="caution">
    <text evidence="4">The sequence shown here is derived from an EMBL/GenBank/DDBJ whole genome shotgun (WGS) entry which is preliminary data.</text>
</comment>
<dbReference type="AlphaFoldDB" id="A0A1B8Q6D0"/>
<dbReference type="Pfam" id="PF08719">
    <property type="entry name" value="NADAR"/>
    <property type="match status" value="1"/>
</dbReference>
<dbReference type="OrthoDB" id="67297at2"/>
<name>A0A1B8Q6D0_MORLA</name>
<evidence type="ECO:0000313" key="4">
    <source>
        <dbReference type="EMBL" id="OBX65328.1"/>
    </source>
</evidence>
<proteinExistence type="predicted"/>
<dbReference type="Gene3D" id="1.10.357.40">
    <property type="entry name" value="YbiA-like"/>
    <property type="match status" value="1"/>
</dbReference>
<accession>A0A1B8Q6D0</accession>
<dbReference type="InterPro" id="IPR037238">
    <property type="entry name" value="YbiA-like_sf"/>
</dbReference>
<evidence type="ECO:0000256" key="2">
    <source>
        <dbReference type="ARBA" id="ARBA00000751"/>
    </source>
</evidence>
<dbReference type="SUPFAM" id="SSF143990">
    <property type="entry name" value="YbiA-like"/>
    <property type="match status" value="1"/>
</dbReference>
<evidence type="ECO:0000256" key="1">
    <source>
        <dbReference type="ARBA" id="ARBA00000022"/>
    </source>
</evidence>
<dbReference type="RefSeq" id="WP_065255673.1">
    <property type="nucleotide sequence ID" value="NZ_JARDJM010000015.1"/>
</dbReference>
<dbReference type="EMBL" id="LZMS01000036">
    <property type="protein sequence ID" value="OBX65328.1"/>
    <property type="molecule type" value="Genomic_DNA"/>
</dbReference>
<protein>
    <recommendedName>
        <fullName evidence="3">NADAR domain-containing protein</fullName>
    </recommendedName>
</protein>
<dbReference type="Proteomes" id="UP000092607">
    <property type="component" value="Unassembled WGS sequence"/>
</dbReference>
<organism evidence="4 5">
    <name type="scientific">Moraxella lacunata</name>
    <dbReference type="NCBI Taxonomy" id="477"/>
    <lineage>
        <taxon>Bacteria</taxon>
        <taxon>Pseudomonadati</taxon>
        <taxon>Pseudomonadota</taxon>
        <taxon>Gammaproteobacteria</taxon>
        <taxon>Moraxellales</taxon>
        <taxon>Moraxellaceae</taxon>
        <taxon>Moraxella</taxon>
    </lineage>
</organism>
<dbReference type="NCBIfam" id="TIGR02464">
    <property type="entry name" value="ribofla_fusion"/>
    <property type="match status" value="1"/>
</dbReference>
<feature type="domain" description="NADAR" evidence="3">
    <location>
        <begin position="23"/>
        <end position="181"/>
    </location>
</feature>
<evidence type="ECO:0000259" key="3">
    <source>
        <dbReference type="Pfam" id="PF08719"/>
    </source>
</evidence>
<dbReference type="InterPro" id="IPR012816">
    <property type="entry name" value="NADAR"/>
</dbReference>
<reference evidence="4 5" key="1">
    <citation type="submission" date="2016-06" db="EMBL/GenBank/DDBJ databases">
        <title>Draft genome of Moraxella lacunata CCUG 57757A.</title>
        <authorList>
            <person name="Salva-Serra F."/>
            <person name="Engstrom-Jakobsson H."/>
            <person name="Thorell K."/>
            <person name="Gonzales-Siles L."/>
            <person name="Karlsson R."/>
            <person name="Boulund F."/>
            <person name="Engstrand L."/>
            <person name="Kristiansson E."/>
            <person name="Moore E."/>
        </authorList>
    </citation>
    <scope>NUCLEOTIDE SEQUENCE [LARGE SCALE GENOMIC DNA]</scope>
    <source>
        <strain evidence="4 5">CCUG 57757A</strain>
    </source>
</reference>
<evidence type="ECO:0000313" key="5">
    <source>
        <dbReference type="Proteomes" id="UP000092607"/>
    </source>
</evidence>
<dbReference type="CDD" id="cd15457">
    <property type="entry name" value="NADAR"/>
    <property type="match status" value="1"/>
</dbReference>
<comment type="catalytic activity">
    <reaction evidence="2">
        <text>2,5-diamino-6-hydroxy-4-(5-phosphoribosylamino)-pyrimidine + H2O = 2,5,6-triamino-4-hydroxypyrimidine + D-ribose 5-phosphate</text>
        <dbReference type="Rhea" id="RHEA:23436"/>
        <dbReference type="ChEBI" id="CHEBI:15377"/>
        <dbReference type="ChEBI" id="CHEBI:58614"/>
        <dbReference type="ChEBI" id="CHEBI:78346"/>
        <dbReference type="ChEBI" id="CHEBI:137796"/>
    </reaction>
</comment>
<gene>
    <name evidence="4" type="ORF">A9309_02610</name>
</gene>
<comment type="catalytic activity">
    <reaction evidence="1">
        <text>5-amino-6-(5-phospho-D-ribosylamino)uracil + H2O = 5,6-diaminouracil + D-ribose 5-phosphate</text>
        <dbReference type="Rhea" id="RHEA:55020"/>
        <dbReference type="ChEBI" id="CHEBI:15377"/>
        <dbReference type="ChEBI" id="CHEBI:46252"/>
        <dbReference type="ChEBI" id="CHEBI:58453"/>
        <dbReference type="ChEBI" id="CHEBI:78346"/>
    </reaction>
</comment>